<dbReference type="EMBL" id="LZLR01000106">
    <property type="protein sequence ID" value="OBK21600.1"/>
    <property type="molecule type" value="Genomic_DNA"/>
</dbReference>
<feature type="chain" id="PRO_5008327113" evidence="1">
    <location>
        <begin position="29"/>
        <end position="226"/>
    </location>
</feature>
<gene>
    <name evidence="2" type="ORF">A5635_22925</name>
</gene>
<evidence type="ECO:0000313" key="3">
    <source>
        <dbReference type="Proteomes" id="UP000093819"/>
    </source>
</evidence>
<dbReference type="Proteomes" id="UP000093819">
    <property type="component" value="Unassembled WGS sequence"/>
</dbReference>
<name>A0A1A3NJU1_MYCAS</name>
<reference evidence="2 3" key="1">
    <citation type="submission" date="2016-06" db="EMBL/GenBank/DDBJ databases">
        <authorList>
            <person name="Kjaerup R.B."/>
            <person name="Dalgaard T.S."/>
            <person name="Juul-Madsen H.R."/>
        </authorList>
    </citation>
    <scope>NUCLEOTIDE SEQUENCE [LARGE SCALE GENOMIC DNA]</scope>
    <source>
        <strain evidence="2 3">1245335.1</strain>
    </source>
</reference>
<protein>
    <submittedName>
        <fullName evidence="2">Uncharacterized protein</fullName>
    </submittedName>
</protein>
<organism evidence="2 3">
    <name type="scientific">Mycobacterium asiaticum</name>
    <dbReference type="NCBI Taxonomy" id="1790"/>
    <lineage>
        <taxon>Bacteria</taxon>
        <taxon>Bacillati</taxon>
        <taxon>Actinomycetota</taxon>
        <taxon>Actinomycetes</taxon>
        <taxon>Mycobacteriales</taxon>
        <taxon>Mycobacteriaceae</taxon>
        <taxon>Mycobacterium</taxon>
    </lineage>
</organism>
<keyword evidence="1" id="KW-0732">Signal</keyword>
<feature type="signal peptide" evidence="1">
    <location>
        <begin position="1"/>
        <end position="28"/>
    </location>
</feature>
<evidence type="ECO:0000256" key="1">
    <source>
        <dbReference type="SAM" id="SignalP"/>
    </source>
</evidence>
<proteinExistence type="predicted"/>
<accession>A0A1A3NJU1</accession>
<dbReference type="AlphaFoldDB" id="A0A1A3NJU1"/>
<comment type="caution">
    <text evidence="2">The sequence shown here is derived from an EMBL/GenBank/DDBJ whole genome shotgun (WGS) entry which is preliminary data.</text>
</comment>
<sequence>MRFAAVIGIIAGFAVLLTAPATTPRAGAGEPTATPFVQVRIDQVTPDVVTTTSDPVVTVTGMVINIGDRPVRDVMVRLEHASAVTASASLRTSLDGSTDQYEPAADFLTVAPELQRGQQAGFILSAPMRSLTKPSLAIAQPGIYPLLVNVNGTPDYGAPARLDNARFLLPVVGVPPDKGGNIESAVAPETNKPVWITMLWPLADRPRLAPGVPGNWAAASGEFDTT</sequence>
<evidence type="ECO:0000313" key="2">
    <source>
        <dbReference type="EMBL" id="OBK21600.1"/>
    </source>
</evidence>